<organism evidence="1 2">
    <name type="scientific">Candidatus Jorgensenbacteria bacterium GWA1_49_17</name>
    <dbReference type="NCBI Taxonomy" id="1798467"/>
    <lineage>
        <taxon>Bacteria</taxon>
        <taxon>Candidatus Joergenseniibacteriota</taxon>
    </lineage>
</organism>
<comment type="caution">
    <text evidence="1">The sequence shown here is derived from an EMBL/GenBank/DDBJ whole genome shotgun (WGS) entry which is preliminary data.</text>
</comment>
<sequence>MNSETKQCQNCKQSFVVEPEDFNFYKKINVPPPTWCPECRMIRRMVWRNERALYKLPCDLCGHRVISMFDRENHSFPIYCRECWWSDKWDPLSYGLGLDWGRPFFVQFQELLGRVPKQNLWQTNVRGGEFSNFSRDNSDIYLSYSVIKAESVYFSKNIDDSRWVFDCLDVQNSELCAEVIMGSHNYNCKYFLYSRDCIDSSFLFDCVNCKNCFLCSNLRGKEYCFENKQLTRDEYLKKIKSLDEGFQATESVRRQFRELVRRSLHKYAQVTNCQNSLGHDLRDCRNVKYAFNSFEMENVSYAARCLKAKDCMDVNHIGRGTQLIYESVSGGAEDSYGVNFTVSGLGGFRDVYFTDHCQSISDCFACVGLRNKQYCILNKQYTKEEYESL</sequence>
<name>A0A1F6BTR0_9BACT</name>
<feature type="non-terminal residue" evidence="1">
    <location>
        <position position="389"/>
    </location>
</feature>
<proteinExistence type="predicted"/>
<reference evidence="1 2" key="1">
    <citation type="journal article" date="2016" name="Nat. Commun.">
        <title>Thousands of microbial genomes shed light on interconnected biogeochemical processes in an aquifer system.</title>
        <authorList>
            <person name="Anantharaman K."/>
            <person name="Brown C.T."/>
            <person name="Hug L.A."/>
            <person name="Sharon I."/>
            <person name="Castelle C.J."/>
            <person name="Probst A.J."/>
            <person name="Thomas B.C."/>
            <person name="Singh A."/>
            <person name="Wilkins M.J."/>
            <person name="Karaoz U."/>
            <person name="Brodie E.L."/>
            <person name="Williams K.H."/>
            <person name="Hubbard S.S."/>
            <person name="Banfield J.F."/>
        </authorList>
    </citation>
    <scope>NUCLEOTIDE SEQUENCE [LARGE SCALE GENOMIC DNA]</scope>
</reference>
<evidence type="ECO:0000313" key="1">
    <source>
        <dbReference type="EMBL" id="OGG40336.1"/>
    </source>
</evidence>
<dbReference type="EMBL" id="MFKG01000017">
    <property type="protein sequence ID" value="OGG40336.1"/>
    <property type="molecule type" value="Genomic_DNA"/>
</dbReference>
<accession>A0A1F6BTR0</accession>
<evidence type="ECO:0008006" key="3">
    <source>
        <dbReference type="Google" id="ProtNLM"/>
    </source>
</evidence>
<dbReference type="AlphaFoldDB" id="A0A1F6BTR0"/>
<gene>
    <name evidence="1" type="ORF">A2116_01460</name>
</gene>
<protein>
    <recommendedName>
        <fullName evidence="3">Zinc-binding domain-containing protein</fullName>
    </recommendedName>
</protein>
<evidence type="ECO:0000313" key="2">
    <source>
        <dbReference type="Proteomes" id="UP000179368"/>
    </source>
</evidence>
<dbReference type="Proteomes" id="UP000179368">
    <property type="component" value="Unassembled WGS sequence"/>
</dbReference>